<evidence type="ECO:0000313" key="7">
    <source>
        <dbReference type="Proteomes" id="UP001215598"/>
    </source>
</evidence>
<dbReference type="Pfam" id="PF07690">
    <property type="entry name" value="MFS_1"/>
    <property type="match status" value="1"/>
</dbReference>
<keyword evidence="7" id="KW-1185">Reference proteome</keyword>
<evidence type="ECO:0000256" key="3">
    <source>
        <dbReference type="ARBA" id="ARBA00022989"/>
    </source>
</evidence>
<feature type="transmembrane region" description="Helical" evidence="5">
    <location>
        <begin position="52"/>
        <end position="72"/>
    </location>
</feature>
<keyword evidence="2 5" id="KW-0812">Transmembrane</keyword>
<gene>
    <name evidence="6" type="ORF">B0H16DRAFT_1535213</name>
</gene>
<dbReference type="GO" id="GO:0016020">
    <property type="term" value="C:membrane"/>
    <property type="evidence" value="ECO:0007669"/>
    <property type="project" value="UniProtKB-SubCell"/>
</dbReference>
<proteinExistence type="predicted"/>
<name>A0AAD7JAL4_9AGAR</name>
<evidence type="ECO:0000313" key="6">
    <source>
        <dbReference type="EMBL" id="KAJ7758657.1"/>
    </source>
</evidence>
<feature type="transmembrane region" description="Helical" evidence="5">
    <location>
        <begin position="351"/>
        <end position="374"/>
    </location>
</feature>
<comment type="caution">
    <text evidence="6">The sequence shown here is derived from an EMBL/GenBank/DDBJ whole genome shotgun (WGS) entry which is preliminary data.</text>
</comment>
<evidence type="ECO:0000256" key="4">
    <source>
        <dbReference type="ARBA" id="ARBA00023136"/>
    </source>
</evidence>
<dbReference type="Proteomes" id="UP001215598">
    <property type="component" value="Unassembled WGS sequence"/>
</dbReference>
<keyword evidence="4 5" id="KW-0472">Membrane</keyword>
<comment type="subcellular location">
    <subcellularLocation>
        <location evidence="1">Membrane</location>
        <topology evidence="1">Multi-pass membrane protein</topology>
    </subcellularLocation>
</comment>
<sequence>MAVTEVVRTVADYIGNSKLRPWLRNSARRNASTEASAATAQSIQDTTTDPELLLANYTSLFIVLLANALLQFSAYVTVSSASAYAAHLGGSTVFAGLTIGIPNVLSGLLLVPVMKIDQGRYTRPLWIACAALIVGNLLHAVAYRANFLYLILIGRLVSGIGYVGFMYVRRYCTDPRIVGVRRRTTLASWLVIGQIFGMSAGPFICGVLYKVGFSNAVFNGFTSPGWITSSIWLLFTVAIALLFRDLPAPLNPNTSEAIELGPMPLPTQPPPAPQDSPLTRRQYATIFTMCYASAACFFILGSFQFAIPIYTAVEFGYSPYAAGNFIALGGIATLPFLLASVRYAPRFQDRVIHALGALLGLTGLLILLVVLAAGRNVFGSLFVCWVLVALGFNLASTCTLSLLSKQLPDVKWNRRSSMAIQYSNYLGDVTGAVFGGAAVQIGMKNYVGVLIAIVGLMGAMQIVLWRDLKAKKG</sequence>
<reference evidence="6" key="1">
    <citation type="submission" date="2023-03" db="EMBL/GenBank/DDBJ databases">
        <title>Massive genome expansion in bonnet fungi (Mycena s.s.) driven by repeated elements and novel gene families across ecological guilds.</title>
        <authorList>
            <consortium name="Lawrence Berkeley National Laboratory"/>
            <person name="Harder C.B."/>
            <person name="Miyauchi S."/>
            <person name="Viragh M."/>
            <person name="Kuo A."/>
            <person name="Thoen E."/>
            <person name="Andreopoulos B."/>
            <person name="Lu D."/>
            <person name="Skrede I."/>
            <person name="Drula E."/>
            <person name="Henrissat B."/>
            <person name="Morin E."/>
            <person name="Kohler A."/>
            <person name="Barry K."/>
            <person name="LaButti K."/>
            <person name="Morin E."/>
            <person name="Salamov A."/>
            <person name="Lipzen A."/>
            <person name="Mereny Z."/>
            <person name="Hegedus B."/>
            <person name="Baldrian P."/>
            <person name="Stursova M."/>
            <person name="Weitz H."/>
            <person name="Taylor A."/>
            <person name="Grigoriev I.V."/>
            <person name="Nagy L.G."/>
            <person name="Martin F."/>
            <person name="Kauserud H."/>
        </authorList>
    </citation>
    <scope>NUCLEOTIDE SEQUENCE</scope>
    <source>
        <strain evidence="6">CBHHK182m</strain>
    </source>
</reference>
<dbReference type="SUPFAM" id="SSF103473">
    <property type="entry name" value="MFS general substrate transporter"/>
    <property type="match status" value="1"/>
</dbReference>
<feature type="transmembrane region" description="Helical" evidence="5">
    <location>
        <begin position="189"/>
        <end position="209"/>
    </location>
</feature>
<evidence type="ECO:0000256" key="5">
    <source>
        <dbReference type="SAM" id="Phobius"/>
    </source>
</evidence>
<evidence type="ECO:0000256" key="2">
    <source>
        <dbReference type="ARBA" id="ARBA00022692"/>
    </source>
</evidence>
<feature type="transmembrane region" description="Helical" evidence="5">
    <location>
        <begin position="283"/>
        <end position="307"/>
    </location>
</feature>
<keyword evidence="3 5" id="KW-1133">Transmembrane helix</keyword>
<organism evidence="6 7">
    <name type="scientific">Mycena metata</name>
    <dbReference type="NCBI Taxonomy" id="1033252"/>
    <lineage>
        <taxon>Eukaryota</taxon>
        <taxon>Fungi</taxon>
        <taxon>Dikarya</taxon>
        <taxon>Basidiomycota</taxon>
        <taxon>Agaricomycotina</taxon>
        <taxon>Agaricomycetes</taxon>
        <taxon>Agaricomycetidae</taxon>
        <taxon>Agaricales</taxon>
        <taxon>Marasmiineae</taxon>
        <taxon>Mycenaceae</taxon>
        <taxon>Mycena</taxon>
    </lineage>
</organism>
<feature type="transmembrane region" description="Helical" evidence="5">
    <location>
        <begin position="92"/>
        <end position="113"/>
    </location>
</feature>
<dbReference type="InterPro" id="IPR036259">
    <property type="entry name" value="MFS_trans_sf"/>
</dbReference>
<feature type="transmembrane region" description="Helical" evidence="5">
    <location>
        <begin position="424"/>
        <end position="441"/>
    </location>
</feature>
<dbReference type="AlphaFoldDB" id="A0AAD7JAL4"/>
<dbReference type="GO" id="GO:0022857">
    <property type="term" value="F:transmembrane transporter activity"/>
    <property type="evidence" value="ECO:0007669"/>
    <property type="project" value="InterPro"/>
</dbReference>
<dbReference type="InterPro" id="IPR011701">
    <property type="entry name" value="MFS"/>
</dbReference>
<dbReference type="PANTHER" id="PTHR23510:SF64">
    <property type="entry name" value="INNER MEMBRANE TRANSPORT PROTEIN YAJR"/>
    <property type="match status" value="1"/>
</dbReference>
<protein>
    <submittedName>
        <fullName evidence="6">Major facilitator superfamily domain-containing protein</fullName>
    </submittedName>
</protein>
<evidence type="ECO:0000256" key="1">
    <source>
        <dbReference type="ARBA" id="ARBA00004141"/>
    </source>
</evidence>
<dbReference type="InterPro" id="IPR051068">
    <property type="entry name" value="MFS_Domain-Containing_Protein"/>
</dbReference>
<accession>A0AAD7JAL4</accession>
<feature type="transmembrane region" description="Helical" evidence="5">
    <location>
        <begin position="380"/>
        <end position="403"/>
    </location>
</feature>
<feature type="transmembrane region" description="Helical" evidence="5">
    <location>
        <begin position="125"/>
        <end position="142"/>
    </location>
</feature>
<feature type="transmembrane region" description="Helical" evidence="5">
    <location>
        <begin position="319"/>
        <end position="339"/>
    </location>
</feature>
<dbReference type="Gene3D" id="1.20.1250.20">
    <property type="entry name" value="MFS general substrate transporter like domains"/>
    <property type="match status" value="1"/>
</dbReference>
<feature type="transmembrane region" description="Helical" evidence="5">
    <location>
        <begin position="148"/>
        <end position="168"/>
    </location>
</feature>
<dbReference type="PANTHER" id="PTHR23510">
    <property type="entry name" value="INNER MEMBRANE TRANSPORT PROTEIN YAJR"/>
    <property type="match status" value="1"/>
</dbReference>
<feature type="transmembrane region" description="Helical" evidence="5">
    <location>
        <begin position="447"/>
        <end position="465"/>
    </location>
</feature>
<feature type="transmembrane region" description="Helical" evidence="5">
    <location>
        <begin position="221"/>
        <end position="243"/>
    </location>
</feature>
<dbReference type="EMBL" id="JARKIB010000041">
    <property type="protein sequence ID" value="KAJ7758657.1"/>
    <property type="molecule type" value="Genomic_DNA"/>
</dbReference>